<evidence type="ECO:0000256" key="3">
    <source>
        <dbReference type="ARBA" id="ARBA00012980"/>
    </source>
</evidence>
<dbReference type="GO" id="GO:0004798">
    <property type="term" value="F:dTMP kinase activity"/>
    <property type="evidence" value="ECO:0007669"/>
    <property type="project" value="UniProtKB-EC"/>
</dbReference>
<dbReference type="InterPro" id="IPR018095">
    <property type="entry name" value="Thymidylate_kin_CS"/>
</dbReference>
<sequence length="211" mass="24289">MSKRGLFIVFEGLDRCGKTSQCENLVNFLKESGKKAIMKRYPDRTTTIGQTINNYLQGKQNLSDQAIHLIFSANRWEQQEEIKKILDEGTNIVCDRYCYSGAVYTSAKGYDIEWCKNPDKGLIKPDIVLYLHAPKEVISKRSGFGGEVYEKEEFQQKVREAFDNLLQKEDNVVFIDASGTKEEVFDLINQNIKKVFEDASTKDQKISHLWI</sequence>
<dbReference type="GO" id="GO:0006233">
    <property type="term" value="P:dTDP biosynthetic process"/>
    <property type="evidence" value="ECO:0007669"/>
    <property type="project" value="InterPro"/>
</dbReference>
<dbReference type="InParanoid" id="Q22U70"/>
<dbReference type="GeneID" id="7846165"/>
<dbReference type="AlphaFoldDB" id="Q22U70"/>
<organism evidence="11 12">
    <name type="scientific">Tetrahymena thermophila (strain SB210)</name>
    <dbReference type="NCBI Taxonomy" id="312017"/>
    <lineage>
        <taxon>Eukaryota</taxon>
        <taxon>Sar</taxon>
        <taxon>Alveolata</taxon>
        <taxon>Ciliophora</taxon>
        <taxon>Intramacronucleata</taxon>
        <taxon>Oligohymenophorea</taxon>
        <taxon>Hymenostomatida</taxon>
        <taxon>Tetrahymenina</taxon>
        <taxon>Tetrahymenidae</taxon>
        <taxon>Tetrahymena</taxon>
    </lineage>
</organism>
<evidence type="ECO:0000313" key="12">
    <source>
        <dbReference type="Proteomes" id="UP000009168"/>
    </source>
</evidence>
<protein>
    <recommendedName>
        <fullName evidence="4">Thymidylate kinase</fullName>
        <ecNumber evidence="3">2.7.4.9</ecNumber>
    </recommendedName>
</protein>
<dbReference type="OrthoDB" id="425602at2759"/>
<dbReference type="EMBL" id="GG662830">
    <property type="protein sequence ID" value="EAR88817.1"/>
    <property type="molecule type" value="Genomic_DNA"/>
</dbReference>
<feature type="domain" description="Thymidylate kinase-like" evidence="10">
    <location>
        <begin position="10"/>
        <end position="188"/>
    </location>
</feature>
<comment type="pathway">
    <text evidence="1">Pyrimidine metabolism; dTTP biosynthesis.</text>
</comment>
<evidence type="ECO:0000256" key="7">
    <source>
        <dbReference type="ARBA" id="ARBA00022741"/>
    </source>
</evidence>
<dbReference type="eggNOG" id="KOG3327">
    <property type="taxonomic scope" value="Eukaryota"/>
</dbReference>
<dbReference type="Gene3D" id="3.40.50.300">
    <property type="entry name" value="P-loop containing nucleotide triphosphate hydrolases"/>
    <property type="match status" value="1"/>
</dbReference>
<gene>
    <name evidence="11" type="ORF">TTHERM_00263130</name>
</gene>
<dbReference type="GO" id="GO:0006227">
    <property type="term" value="P:dUDP biosynthetic process"/>
    <property type="evidence" value="ECO:0007669"/>
    <property type="project" value="TreeGrafter"/>
</dbReference>
<keyword evidence="12" id="KW-1185">Reference proteome</keyword>
<name>Q22U70_TETTS</name>
<dbReference type="HAMAP" id="MF_00165">
    <property type="entry name" value="Thymidylate_kinase"/>
    <property type="match status" value="1"/>
</dbReference>
<dbReference type="CDD" id="cd01672">
    <property type="entry name" value="TMPK"/>
    <property type="match status" value="1"/>
</dbReference>
<dbReference type="InterPro" id="IPR027417">
    <property type="entry name" value="P-loop_NTPase"/>
</dbReference>
<keyword evidence="9" id="KW-0067">ATP-binding</keyword>
<evidence type="ECO:0000256" key="1">
    <source>
        <dbReference type="ARBA" id="ARBA00004992"/>
    </source>
</evidence>
<dbReference type="Proteomes" id="UP000009168">
    <property type="component" value="Unassembled WGS sequence"/>
</dbReference>
<dbReference type="InterPro" id="IPR018094">
    <property type="entry name" value="Thymidylate_kinase"/>
</dbReference>
<dbReference type="NCBIfam" id="TIGR00041">
    <property type="entry name" value="DTMP_kinase"/>
    <property type="match status" value="1"/>
</dbReference>
<comment type="similarity">
    <text evidence="2">Belongs to the thymidylate kinase family.</text>
</comment>
<dbReference type="PANTHER" id="PTHR10344">
    <property type="entry name" value="THYMIDYLATE KINASE"/>
    <property type="match status" value="1"/>
</dbReference>
<evidence type="ECO:0000259" key="10">
    <source>
        <dbReference type="Pfam" id="PF02223"/>
    </source>
</evidence>
<dbReference type="GO" id="GO:0006235">
    <property type="term" value="P:dTTP biosynthetic process"/>
    <property type="evidence" value="ECO:0007669"/>
    <property type="project" value="TreeGrafter"/>
</dbReference>
<evidence type="ECO:0000256" key="2">
    <source>
        <dbReference type="ARBA" id="ARBA00009776"/>
    </source>
</evidence>
<dbReference type="HOGENOM" id="CLU_049131_3_2_1"/>
<keyword evidence="5" id="KW-0808">Transferase</keyword>
<dbReference type="SUPFAM" id="SSF52540">
    <property type="entry name" value="P-loop containing nucleoside triphosphate hydrolases"/>
    <property type="match status" value="1"/>
</dbReference>
<dbReference type="RefSeq" id="XP_001009062.1">
    <property type="nucleotide sequence ID" value="XM_001009062.1"/>
</dbReference>
<dbReference type="FunFam" id="3.40.50.300:FF:000679">
    <property type="entry name" value="Thymidylate kinase"/>
    <property type="match status" value="1"/>
</dbReference>
<keyword evidence="6" id="KW-0545">Nucleotide biosynthesis</keyword>
<dbReference type="GO" id="GO:0005739">
    <property type="term" value="C:mitochondrion"/>
    <property type="evidence" value="ECO:0007669"/>
    <property type="project" value="TreeGrafter"/>
</dbReference>
<dbReference type="OMA" id="ANRWECA"/>
<evidence type="ECO:0000256" key="5">
    <source>
        <dbReference type="ARBA" id="ARBA00022679"/>
    </source>
</evidence>
<dbReference type="GO" id="GO:0005829">
    <property type="term" value="C:cytosol"/>
    <property type="evidence" value="ECO:0007669"/>
    <property type="project" value="TreeGrafter"/>
</dbReference>
<dbReference type="Pfam" id="PF02223">
    <property type="entry name" value="Thymidylate_kin"/>
    <property type="match status" value="1"/>
</dbReference>
<dbReference type="GO" id="GO:0005524">
    <property type="term" value="F:ATP binding"/>
    <property type="evidence" value="ECO:0007669"/>
    <property type="project" value="UniProtKB-KW"/>
</dbReference>
<dbReference type="STRING" id="312017.Q22U70"/>
<evidence type="ECO:0000256" key="4">
    <source>
        <dbReference type="ARBA" id="ARBA00017144"/>
    </source>
</evidence>
<proteinExistence type="inferred from homology"/>
<evidence type="ECO:0000256" key="8">
    <source>
        <dbReference type="ARBA" id="ARBA00022777"/>
    </source>
</evidence>
<keyword evidence="7" id="KW-0547">Nucleotide-binding</keyword>
<accession>Q22U70</accession>
<dbReference type="InterPro" id="IPR039430">
    <property type="entry name" value="Thymidylate_kin-like_dom"/>
</dbReference>
<evidence type="ECO:0000256" key="9">
    <source>
        <dbReference type="ARBA" id="ARBA00022840"/>
    </source>
</evidence>
<evidence type="ECO:0000313" key="11">
    <source>
        <dbReference type="EMBL" id="EAR88817.1"/>
    </source>
</evidence>
<dbReference type="PANTHER" id="PTHR10344:SF1">
    <property type="entry name" value="THYMIDYLATE KINASE"/>
    <property type="match status" value="1"/>
</dbReference>
<reference evidence="12" key="1">
    <citation type="journal article" date="2006" name="PLoS Biol.">
        <title>Macronuclear genome sequence of the ciliate Tetrahymena thermophila, a model eukaryote.</title>
        <authorList>
            <person name="Eisen J.A."/>
            <person name="Coyne R.S."/>
            <person name="Wu M."/>
            <person name="Wu D."/>
            <person name="Thiagarajan M."/>
            <person name="Wortman J.R."/>
            <person name="Badger J.H."/>
            <person name="Ren Q."/>
            <person name="Amedeo P."/>
            <person name="Jones K.M."/>
            <person name="Tallon L.J."/>
            <person name="Delcher A.L."/>
            <person name="Salzberg S.L."/>
            <person name="Silva J.C."/>
            <person name="Haas B.J."/>
            <person name="Majoros W.H."/>
            <person name="Farzad M."/>
            <person name="Carlton J.M."/>
            <person name="Smith R.K. Jr."/>
            <person name="Garg J."/>
            <person name="Pearlman R.E."/>
            <person name="Karrer K.M."/>
            <person name="Sun L."/>
            <person name="Manning G."/>
            <person name="Elde N.C."/>
            <person name="Turkewitz A.P."/>
            <person name="Asai D.J."/>
            <person name="Wilkes D.E."/>
            <person name="Wang Y."/>
            <person name="Cai H."/>
            <person name="Collins K."/>
            <person name="Stewart B.A."/>
            <person name="Lee S.R."/>
            <person name="Wilamowska K."/>
            <person name="Weinberg Z."/>
            <person name="Ruzzo W.L."/>
            <person name="Wloga D."/>
            <person name="Gaertig J."/>
            <person name="Frankel J."/>
            <person name="Tsao C.-C."/>
            <person name="Gorovsky M.A."/>
            <person name="Keeling P.J."/>
            <person name="Waller R.F."/>
            <person name="Patron N.J."/>
            <person name="Cherry J.M."/>
            <person name="Stover N.A."/>
            <person name="Krieger C.J."/>
            <person name="del Toro C."/>
            <person name="Ryder H.F."/>
            <person name="Williamson S.C."/>
            <person name="Barbeau R.A."/>
            <person name="Hamilton E.P."/>
            <person name="Orias E."/>
        </authorList>
    </citation>
    <scope>NUCLEOTIDE SEQUENCE [LARGE SCALE GENOMIC DNA]</scope>
    <source>
        <strain evidence="12">SB210</strain>
    </source>
</reference>
<dbReference type="GO" id="GO:0005634">
    <property type="term" value="C:nucleus"/>
    <property type="evidence" value="ECO:0007669"/>
    <property type="project" value="TreeGrafter"/>
</dbReference>
<dbReference type="PROSITE" id="PS01331">
    <property type="entry name" value="THYMIDYLATE_KINASE"/>
    <property type="match status" value="1"/>
</dbReference>
<dbReference type="KEGG" id="tet:TTHERM_00263130"/>
<dbReference type="FunCoup" id="Q22U70">
    <property type="interactions" value="361"/>
</dbReference>
<dbReference type="EC" id="2.7.4.9" evidence="3"/>
<keyword evidence="8 11" id="KW-0418">Kinase</keyword>
<dbReference type="GO" id="GO:0004550">
    <property type="term" value="F:nucleoside diphosphate kinase activity"/>
    <property type="evidence" value="ECO:0007669"/>
    <property type="project" value="TreeGrafter"/>
</dbReference>
<evidence type="ECO:0000256" key="6">
    <source>
        <dbReference type="ARBA" id="ARBA00022727"/>
    </source>
</evidence>